<evidence type="ECO:0000313" key="2">
    <source>
        <dbReference type="EMBL" id="KAK7486156.1"/>
    </source>
</evidence>
<evidence type="ECO:0000256" key="1">
    <source>
        <dbReference type="SAM" id="MobiDB-lite"/>
    </source>
</evidence>
<proteinExistence type="predicted"/>
<name>A0ABD0KGP1_9CAEN</name>
<evidence type="ECO:0000313" key="3">
    <source>
        <dbReference type="Proteomes" id="UP001519460"/>
    </source>
</evidence>
<comment type="caution">
    <text evidence="2">The sequence shown here is derived from an EMBL/GenBank/DDBJ whole genome shotgun (WGS) entry which is preliminary data.</text>
</comment>
<dbReference type="EMBL" id="JACVVK020000183">
    <property type="protein sequence ID" value="KAK7486156.1"/>
    <property type="molecule type" value="Genomic_DNA"/>
</dbReference>
<reference evidence="2 3" key="1">
    <citation type="journal article" date="2023" name="Sci. Data">
        <title>Genome assembly of the Korean intertidal mud-creeper Batillaria attramentaria.</title>
        <authorList>
            <person name="Patra A.K."/>
            <person name="Ho P.T."/>
            <person name="Jun S."/>
            <person name="Lee S.J."/>
            <person name="Kim Y."/>
            <person name="Won Y.J."/>
        </authorList>
    </citation>
    <scope>NUCLEOTIDE SEQUENCE [LARGE SCALE GENOMIC DNA]</scope>
    <source>
        <strain evidence="2">Wonlab-2016</strain>
    </source>
</reference>
<sequence>RCMYMYLFSFYKTETRQTAVRHHFIRLAPSTSSNMLHETLTTPPTARSRKKSVLDDK</sequence>
<dbReference type="Proteomes" id="UP001519460">
    <property type="component" value="Unassembled WGS sequence"/>
</dbReference>
<protein>
    <submittedName>
        <fullName evidence="2">Uncharacterized protein</fullName>
    </submittedName>
</protein>
<dbReference type="AlphaFoldDB" id="A0ABD0KGP1"/>
<feature type="compositionally biased region" description="Polar residues" evidence="1">
    <location>
        <begin position="35"/>
        <end position="45"/>
    </location>
</feature>
<gene>
    <name evidence="2" type="ORF">BaRGS_00022622</name>
</gene>
<feature type="non-terminal residue" evidence="2">
    <location>
        <position position="1"/>
    </location>
</feature>
<organism evidence="2 3">
    <name type="scientific">Batillaria attramentaria</name>
    <dbReference type="NCBI Taxonomy" id="370345"/>
    <lineage>
        <taxon>Eukaryota</taxon>
        <taxon>Metazoa</taxon>
        <taxon>Spiralia</taxon>
        <taxon>Lophotrochozoa</taxon>
        <taxon>Mollusca</taxon>
        <taxon>Gastropoda</taxon>
        <taxon>Caenogastropoda</taxon>
        <taxon>Sorbeoconcha</taxon>
        <taxon>Cerithioidea</taxon>
        <taxon>Batillariidae</taxon>
        <taxon>Batillaria</taxon>
    </lineage>
</organism>
<accession>A0ABD0KGP1</accession>
<feature type="region of interest" description="Disordered" evidence="1">
    <location>
        <begin position="35"/>
        <end position="57"/>
    </location>
</feature>
<keyword evidence="3" id="KW-1185">Reference proteome</keyword>